<dbReference type="EC" id="2.7.11.1" evidence="8"/>
<evidence type="ECO:0000313" key="8">
    <source>
        <dbReference type="EMBL" id="QJR09155.1"/>
    </source>
</evidence>
<feature type="domain" description="Protein kinase" evidence="6">
    <location>
        <begin position="10"/>
        <end position="275"/>
    </location>
</feature>
<dbReference type="SMART" id="SM00220">
    <property type="entry name" value="S_TKc"/>
    <property type="match status" value="1"/>
</dbReference>
<proteinExistence type="predicted"/>
<feature type="modified residue" description="4-aspartylphosphate" evidence="5">
    <location>
        <position position="387"/>
    </location>
</feature>
<evidence type="ECO:0000256" key="4">
    <source>
        <dbReference type="ARBA" id="ARBA00022840"/>
    </source>
</evidence>
<evidence type="ECO:0000256" key="1">
    <source>
        <dbReference type="ARBA" id="ARBA00022679"/>
    </source>
</evidence>
<dbReference type="Pfam" id="PF00069">
    <property type="entry name" value="Pkinase"/>
    <property type="match status" value="1"/>
</dbReference>
<dbReference type="InterPro" id="IPR011009">
    <property type="entry name" value="Kinase-like_dom_sf"/>
</dbReference>
<feature type="modified residue" description="4-aspartylphosphate" evidence="5">
    <location>
        <position position="524"/>
    </location>
</feature>
<dbReference type="Gene3D" id="1.10.510.10">
    <property type="entry name" value="Transferase(Phosphotransferase) domain 1"/>
    <property type="match status" value="1"/>
</dbReference>
<evidence type="ECO:0000256" key="5">
    <source>
        <dbReference type="PROSITE-ProRule" id="PRU00169"/>
    </source>
</evidence>
<dbReference type="Pfam" id="PF00072">
    <property type="entry name" value="Response_reg"/>
    <property type="match status" value="1"/>
</dbReference>
<evidence type="ECO:0000256" key="2">
    <source>
        <dbReference type="ARBA" id="ARBA00022741"/>
    </source>
</evidence>
<name>A0A6M4GQ09_9PROT</name>
<dbReference type="InterPro" id="IPR000719">
    <property type="entry name" value="Prot_kinase_dom"/>
</dbReference>
<dbReference type="SUPFAM" id="SSF52172">
    <property type="entry name" value="CheY-like"/>
    <property type="match status" value="2"/>
</dbReference>
<keyword evidence="4" id="KW-0067">ATP-binding</keyword>
<dbReference type="EMBL" id="CP053069">
    <property type="protein sequence ID" value="QJR09155.1"/>
    <property type="molecule type" value="Genomic_DNA"/>
</dbReference>
<dbReference type="CDD" id="cd17569">
    <property type="entry name" value="REC_HupR-like"/>
    <property type="match status" value="1"/>
</dbReference>
<dbReference type="InterPro" id="IPR008271">
    <property type="entry name" value="Ser/Thr_kinase_AS"/>
</dbReference>
<reference evidence="8 9" key="1">
    <citation type="submission" date="2020-04" db="EMBL/GenBank/DDBJ databases">
        <title>Usitatibacter rugosus gen. nov., sp. nov. and Usitatibacter palustris sp. nov., novel members of Usitatibacteraceae fam. nov. within the order Nitrosomonadales isolated from soil.</title>
        <authorList>
            <person name="Huber K.J."/>
            <person name="Neumann-Schaal M."/>
            <person name="Geppert A."/>
            <person name="Luckner M."/>
            <person name="Wanner G."/>
            <person name="Overmann J."/>
        </authorList>
    </citation>
    <scope>NUCLEOTIDE SEQUENCE [LARGE SCALE GENOMIC DNA]</scope>
    <source>
        <strain evidence="8 9">0125_3</strain>
    </source>
</reference>
<dbReference type="PROSITE" id="PS50011">
    <property type="entry name" value="PROTEIN_KINASE_DOM"/>
    <property type="match status" value="1"/>
</dbReference>
<dbReference type="GO" id="GO:0005524">
    <property type="term" value="F:ATP binding"/>
    <property type="evidence" value="ECO:0007669"/>
    <property type="project" value="UniProtKB-KW"/>
</dbReference>
<dbReference type="PANTHER" id="PTHR43289">
    <property type="entry name" value="MITOGEN-ACTIVATED PROTEIN KINASE KINASE KINASE 20-RELATED"/>
    <property type="match status" value="1"/>
</dbReference>
<dbReference type="SMART" id="SM00448">
    <property type="entry name" value="REC"/>
    <property type="match status" value="2"/>
</dbReference>
<evidence type="ECO:0000259" key="7">
    <source>
        <dbReference type="PROSITE" id="PS50110"/>
    </source>
</evidence>
<keyword evidence="3 8" id="KW-0418">Kinase</keyword>
<keyword evidence="2" id="KW-0547">Nucleotide-binding</keyword>
<dbReference type="CDD" id="cd14014">
    <property type="entry name" value="STKc_PknB_like"/>
    <property type="match status" value="1"/>
</dbReference>
<dbReference type="AlphaFoldDB" id="A0A6M4GQ09"/>
<dbReference type="SUPFAM" id="SSF56112">
    <property type="entry name" value="Protein kinase-like (PK-like)"/>
    <property type="match status" value="1"/>
</dbReference>
<accession>A0A6M4GQ09</accession>
<dbReference type="RefSeq" id="WP_171088852.1">
    <property type="nucleotide sequence ID" value="NZ_CP053069.1"/>
</dbReference>
<keyword evidence="1 8" id="KW-0808">Transferase</keyword>
<protein>
    <submittedName>
        <fullName evidence="8">Serine/threonine-protein kinase PknD</fullName>
        <ecNumber evidence="8">2.7.11.1</ecNumber>
    </submittedName>
</protein>
<evidence type="ECO:0000313" key="9">
    <source>
        <dbReference type="Proteomes" id="UP000501534"/>
    </source>
</evidence>
<dbReference type="InterPro" id="IPR001789">
    <property type="entry name" value="Sig_transdc_resp-reg_receiver"/>
</dbReference>
<keyword evidence="5" id="KW-0597">Phosphoprotein</keyword>
<feature type="domain" description="Response regulatory" evidence="7">
    <location>
        <begin position="476"/>
        <end position="590"/>
    </location>
</feature>
<dbReference type="KEGG" id="uru:DSM104443_00191"/>
<sequence>MKLPGRIGRYDVQSVLGKGAAGTVYRGFDSGIKRAVAIKVVVKGELDPSDQDYVLQRFRHEAQAVGRLMHPRIAAIYDFLEDDEMACIVMELVEGRPLDKHLHEVPQYGFREAWEILRQLLDGLAYSHAQGVLHRDLKPGNILVHTDGRIKITDFGVARLDNSTITQLGDIVGTPHYMAPEQFSGADSSERTDLYQVGVIAYELVTGARPFLGTNAEILRLVLNERPANPSQHNARITWGLDWAIQKSLSKDPADRFPTCKALAEALRKGLEESLGGAMATTRAAANTPLAAPVGGATTLLDKARLLAGAKEAGLLTNTVSGDLKASTFIAPGDPKKARVLFVDDEERILNALRTVFRSQYHVFTAENGTLALEFVKRFGIHVVVSDQRMPGMSGVELLRQVREAAPATVRILLTGYSDLAAIVGSINDGEVFRFVKKPWDNADLQKTLADGVAIALELAAAATDKPAVPEKFEGSVLVIEPANEVTDGLRQLFAGSAGVHHVDSPMDAVKVMENEPVAVIVADLASSREGLSTLFKLLKVERPEILAILVSDTPDSELAIELINEAQLYRLLAKPIDARQLRVHVDAALRRHALYKQRPSLTKQHKVEENGLIETSLWGARLLDRVRSLSEK</sequence>
<dbReference type="GO" id="GO:0004674">
    <property type="term" value="F:protein serine/threonine kinase activity"/>
    <property type="evidence" value="ECO:0007669"/>
    <property type="project" value="UniProtKB-EC"/>
</dbReference>
<evidence type="ECO:0000259" key="6">
    <source>
        <dbReference type="PROSITE" id="PS50011"/>
    </source>
</evidence>
<evidence type="ECO:0000256" key="3">
    <source>
        <dbReference type="ARBA" id="ARBA00022777"/>
    </source>
</evidence>
<gene>
    <name evidence="8" type="primary">pknD_3</name>
    <name evidence="8" type="ORF">DSM104443_00191</name>
</gene>
<feature type="domain" description="Response regulatory" evidence="7">
    <location>
        <begin position="339"/>
        <end position="453"/>
    </location>
</feature>
<dbReference type="Proteomes" id="UP000501534">
    <property type="component" value="Chromosome"/>
</dbReference>
<dbReference type="PROSITE" id="PS00108">
    <property type="entry name" value="PROTEIN_KINASE_ST"/>
    <property type="match status" value="1"/>
</dbReference>
<dbReference type="Gene3D" id="3.40.50.2300">
    <property type="match status" value="2"/>
</dbReference>
<keyword evidence="9" id="KW-1185">Reference proteome</keyword>
<dbReference type="PANTHER" id="PTHR43289:SF6">
    <property type="entry name" value="SERINE_THREONINE-PROTEIN KINASE NEKL-3"/>
    <property type="match status" value="1"/>
</dbReference>
<dbReference type="PROSITE" id="PS50110">
    <property type="entry name" value="RESPONSE_REGULATORY"/>
    <property type="match status" value="2"/>
</dbReference>
<dbReference type="GO" id="GO:0000160">
    <property type="term" value="P:phosphorelay signal transduction system"/>
    <property type="evidence" value="ECO:0007669"/>
    <property type="project" value="InterPro"/>
</dbReference>
<organism evidence="8 9">
    <name type="scientific">Usitatibacter rugosus</name>
    <dbReference type="NCBI Taxonomy" id="2732067"/>
    <lineage>
        <taxon>Bacteria</taxon>
        <taxon>Pseudomonadati</taxon>
        <taxon>Pseudomonadota</taxon>
        <taxon>Betaproteobacteria</taxon>
        <taxon>Nitrosomonadales</taxon>
        <taxon>Usitatibacteraceae</taxon>
        <taxon>Usitatibacter</taxon>
    </lineage>
</organism>
<dbReference type="InterPro" id="IPR011006">
    <property type="entry name" value="CheY-like_superfamily"/>
</dbReference>
<dbReference type="Gene3D" id="3.30.200.20">
    <property type="entry name" value="Phosphorylase Kinase, domain 1"/>
    <property type="match status" value="1"/>
</dbReference>